<dbReference type="Pfam" id="PF23878">
    <property type="entry name" value="TPR_ELP1"/>
    <property type="match status" value="1"/>
</dbReference>
<sequence>MAAIDLYLKSNQPANAAKIILKNERLCSDESLVEKVGLALVQNEIFDMAGELFETSKQFQRSLECYRRGKSFNKAIQVARFSFPEEVVKLEEEWGDDLYSSGKYEAAISHFLGWFLVLKHEIFKAQI</sequence>
<feature type="domain" description="ELP1 TPR" evidence="1">
    <location>
        <begin position="33"/>
        <end position="108"/>
    </location>
</feature>
<dbReference type="AlphaFoldDB" id="A0A914PX15"/>
<evidence type="ECO:0000313" key="2">
    <source>
        <dbReference type="Proteomes" id="UP000887578"/>
    </source>
</evidence>
<protein>
    <recommendedName>
        <fullName evidence="1">ELP1 TPR domain-containing protein</fullName>
    </recommendedName>
</protein>
<reference evidence="3" key="1">
    <citation type="submission" date="2022-11" db="UniProtKB">
        <authorList>
            <consortium name="WormBaseParasite"/>
        </authorList>
    </citation>
    <scope>IDENTIFICATION</scope>
</reference>
<dbReference type="WBParaSite" id="PDA_v2.g2287.t1">
    <property type="protein sequence ID" value="PDA_v2.g2287.t1"/>
    <property type="gene ID" value="PDA_v2.g2287"/>
</dbReference>
<evidence type="ECO:0000313" key="3">
    <source>
        <dbReference type="WBParaSite" id="PDA_v2.g2287.t1"/>
    </source>
</evidence>
<keyword evidence="2" id="KW-1185">Reference proteome</keyword>
<proteinExistence type="predicted"/>
<evidence type="ECO:0000259" key="1">
    <source>
        <dbReference type="Pfam" id="PF23878"/>
    </source>
</evidence>
<name>A0A914PX15_9BILA</name>
<dbReference type="InterPro" id="IPR056166">
    <property type="entry name" value="TPR_ELP1"/>
</dbReference>
<dbReference type="Proteomes" id="UP000887578">
    <property type="component" value="Unplaced"/>
</dbReference>
<organism evidence="2 3">
    <name type="scientific">Panagrolaimus davidi</name>
    <dbReference type="NCBI Taxonomy" id="227884"/>
    <lineage>
        <taxon>Eukaryota</taxon>
        <taxon>Metazoa</taxon>
        <taxon>Ecdysozoa</taxon>
        <taxon>Nematoda</taxon>
        <taxon>Chromadorea</taxon>
        <taxon>Rhabditida</taxon>
        <taxon>Tylenchina</taxon>
        <taxon>Panagrolaimomorpha</taxon>
        <taxon>Panagrolaimoidea</taxon>
        <taxon>Panagrolaimidae</taxon>
        <taxon>Panagrolaimus</taxon>
    </lineage>
</organism>
<accession>A0A914PX15</accession>